<keyword evidence="6" id="KW-0805">Transcription regulation</keyword>
<dbReference type="PANTHER" id="PTHR47354:SF5">
    <property type="entry name" value="PROTEIN RFBI"/>
    <property type="match status" value="1"/>
</dbReference>
<reference evidence="12 13" key="1">
    <citation type="submission" date="2018-11" db="EMBL/GenBank/DDBJ databases">
        <title>Sequencing the genomes of 1000 actinobacteria strains.</title>
        <authorList>
            <person name="Klenk H.-P."/>
        </authorList>
    </citation>
    <scope>NUCLEOTIDE SEQUENCE [LARGE SCALE GENOMIC DNA]</scope>
    <source>
        <strain evidence="12 13">DSM 44348</strain>
    </source>
</reference>
<dbReference type="Gene3D" id="1.20.120.530">
    <property type="entry name" value="GntR ligand-binding domain-like"/>
    <property type="match status" value="1"/>
</dbReference>
<keyword evidence="13" id="KW-1185">Reference proteome</keyword>
<dbReference type="Gene3D" id="2.40.30.10">
    <property type="entry name" value="Translation factors"/>
    <property type="match status" value="1"/>
</dbReference>
<feature type="domain" description="FAD-binding FR-type" evidence="11">
    <location>
        <begin position="103"/>
        <end position="203"/>
    </location>
</feature>
<dbReference type="Proteomes" id="UP000274843">
    <property type="component" value="Unassembled WGS sequence"/>
</dbReference>
<dbReference type="SMART" id="SM00895">
    <property type="entry name" value="FCD"/>
    <property type="match status" value="1"/>
</dbReference>
<dbReference type="PROSITE" id="PS00061">
    <property type="entry name" value="ADH_SHORT"/>
    <property type="match status" value="1"/>
</dbReference>
<dbReference type="SUPFAM" id="SSF48008">
    <property type="entry name" value="GntR ligand-binding domain-like"/>
    <property type="match status" value="1"/>
</dbReference>
<evidence type="ECO:0000313" key="13">
    <source>
        <dbReference type="Proteomes" id="UP000274843"/>
    </source>
</evidence>
<dbReference type="GO" id="GO:0051537">
    <property type="term" value="F:2 iron, 2 sulfur cluster binding"/>
    <property type="evidence" value="ECO:0007669"/>
    <property type="project" value="UniProtKB-KW"/>
</dbReference>
<dbReference type="Pfam" id="PF00970">
    <property type="entry name" value="FAD_binding_6"/>
    <property type="match status" value="1"/>
</dbReference>
<dbReference type="EMBL" id="RKHY01000001">
    <property type="protein sequence ID" value="ROS38871.1"/>
    <property type="molecule type" value="Genomic_DNA"/>
</dbReference>
<dbReference type="CDD" id="cd00207">
    <property type="entry name" value="fer2"/>
    <property type="match status" value="1"/>
</dbReference>
<evidence type="ECO:0000259" key="10">
    <source>
        <dbReference type="PROSITE" id="PS51085"/>
    </source>
</evidence>
<dbReference type="InterPro" id="IPR008333">
    <property type="entry name" value="Cbr1-like_FAD-bd_dom"/>
</dbReference>
<dbReference type="GeneID" id="301849400"/>
<dbReference type="InterPro" id="IPR008920">
    <property type="entry name" value="TF_FadR/GntR_C"/>
</dbReference>
<dbReference type="RefSeq" id="WP_269462648.1">
    <property type="nucleotide sequence ID" value="NZ_RKHY01000001.1"/>
</dbReference>
<evidence type="ECO:0000256" key="8">
    <source>
        <dbReference type="ARBA" id="ARBA00023163"/>
    </source>
</evidence>
<dbReference type="Gene3D" id="3.40.50.80">
    <property type="entry name" value="Nucleotide-binding domain of ferredoxin-NADP reductase (FNR) module"/>
    <property type="match status" value="1"/>
</dbReference>
<keyword evidence="3" id="KW-0408">Iron</keyword>
<comment type="similarity">
    <text evidence="2">Belongs to the short-chain dehydrogenases/reductases (SDR) family.</text>
</comment>
<keyword evidence="3" id="KW-0001">2Fe-2S</keyword>
<dbReference type="SUPFAM" id="SSF52343">
    <property type="entry name" value="Ferredoxin reductase-like, C-terminal NADP-linked domain"/>
    <property type="match status" value="1"/>
</dbReference>
<dbReference type="Pfam" id="PF00175">
    <property type="entry name" value="NAD_binding_1"/>
    <property type="match status" value="1"/>
</dbReference>
<evidence type="ECO:0000256" key="5">
    <source>
        <dbReference type="ARBA" id="ARBA00023014"/>
    </source>
</evidence>
<proteinExistence type="inferred from homology"/>
<dbReference type="PROSITE" id="PS51384">
    <property type="entry name" value="FAD_FR"/>
    <property type="match status" value="1"/>
</dbReference>
<dbReference type="SUPFAM" id="SSF51735">
    <property type="entry name" value="NAD(P)-binding Rossmann-fold domains"/>
    <property type="match status" value="1"/>
</dbReference>
<dbReference type="SUPFAM" id="SSF54292">
    <property type="entry name" value="2Fe-2S ferredoxin-like"/>
    <property type="match status" value="1"/>
</dbReference>
<keyword evidence="7" id="KW-0238">DNA-binding</keyword>
<dbReference type="GO" id="GO:0016491">
    <property type="term" value="F:oxidoreductase activity"/>
    <property type="evidence" value="ECO:0007669"/>
    <property type="project" value="UniProtKB-KW"/>
</dbReference>
<evidence type="ECO:0000256" key="4">
    <source>
        <dbReference type="ARBA" id="ARBA00023002"/>
    </source>
</evidence>
<dbReference type="PRINTS" id="PR00081">
    <property type="entry name" value="GDHRDH"/>
</dbReference>
<dbReference type="SUPFAM" id="SSF63380">
    <property type="entry name" value="Riboflavin synthase domain-like"/>
    <property type="match status" value="1"/>
</dbReference>
<evidence type="ECO:0000259" key="11">
    <source>
        <dbReference type="PROSITE" id="PS51384"/>
    </source>
</evidence>
<dbReference type="InterPro" id="IPR036010">
    <property type="entry name" value="2Fe-2S_ferredoxin-like_sf"/>
</dbReference>
<dbReference type="GO" id="GO:0003677">
    <property type="term" value="F:DNA binding"/>
    <property type="evidence" value="ECO:0007669"/>
    <property type="project" value="UniProtKB-KW"/>
</dbReference>
<name>A0A3N2GQH1_9PSEU</name>
<dbReference type="InterPro" id="IPR036291">
    <property type="entry name" value="NAD(P)-bd_dom_sf"/>
</dbReference>
<accession>A0A3N2GQH1</accession>
<dbReference type="InterPro" id="IPR001041">
    <property type="entry name" value="2Fe-2S_ferredoxin-type"/>
</dbReference>
<dbReference type="FunFam" id="3.40.50.720:FF:000084">
    <property type="entry name" value="Short-chain dehydrogenase reductase"/>
    <property type="match status" value="1"/>
</dbReference>
<dbReference type="InterPro" id="IPR012675">
    <property type="entry name" value="Beta-grasp_dom_sf"/>
</dbReference>
<evidence type="ECO:0000256" key="3">
    <source>
        <dbReference type="ARBA" id="ARBA00022714"/>
    </source>
</evidence>
<dbReference type="PROSITE" id="PS00197">
    <property type="entry name" value="2FE2S_FER_1"/>
    <property type="match status" value="1"/>
</dbReference>
<comment type="caution">
    <text evidence="12">The sequence shown here is derived from an EMBL/GenBank/DDBJ whole genome shotgun (WGS) entry which is preliminary data.</text>
</comment>
<evidence type="ECO:0000256" key="6">
    <source>
        <dbReference type="ARBA" id="ARBA00023015"/>
    </source>
</evidence>
<dbReference type="AlphaFoldDB" id="A0A3N2GQH1"/>
<dbReference type="Pfam" id="PF07729">
    <property type="entry name" value="FCD"/>
    <property type="match status" value="1"/>
</dbReference>
<dbReference type="InterPro" id="IPR020904">
    <property type="entry name" value="Sc_DH/Rdtase_CS"/>
</dbReference>
<dbReference type="InterPro" id="IPR047683">
    <property type="entry name" value="BenC-like_FAD_NAD-bd"/>
</dbReference>
<dbReference type="PRINTS" id="PR00080">
    <property type="entry name" value="SDRFAMILY"/>
</dbReference>
<keyword evidence="3" id="KW-0479">Metal-binding</keyword>
<organism evidence="12 13">
    <name type="scientific">Amycolatopsis thermoflava</name>
    <dbReference type="NCBI Taxonomy" id="84480"/>
    <lineage>
        <taxon>Bacteria</taxon>
        <taxon>Bacillati</taxon>
        <taxon>Actinomycetota</taxon>
        <taxon>Actinomycetes</taxon>
        <taxon>Pseudonocardiales</taxon>
        <taxon>Pseudonocardiaceae</taxon>
        <taxon>Amycolatopsis</taxon>
        <taxon>Amycolatopsis methanolica group</taxon>
    </lineage>
</organism>
<dbReference type="NCBIfam" id="NF009463">
    <property type="entry name" value="PRK12823.1"/>
    <property type="match status" value="1"/>
</dbReference>
<dbReference type="Gene3D" id="3.40.50.720">
    <property type="entry name" value="NAD(P)-binding Rossmann-like Domain"/>
    <property type="match status" value="1"/>
</dbReference>
<feature type="compositionally biased region" description="Low complexity" evidence="9">
    <location>
        <begin position="507"/>
        <end position="522"/>
    </location>
</feature>
<keyword evidence="5" id="KW-0411">Iron-sulfur</keyword>
<dbReference type="InterPro" id="IPR002347">
    <property type="entry name" value="SDR_fam"/>
</dbReference>
<dbReference type="InterPro" id="IPR039261">
    <property type="entry name" value="FNR_nucleotide-bd"/>
</dbReference>
<keyword evidence="4" id="KW-0560">Oxidoreductase</keyword>
<feature type="domain" description="2Fe-2S ferredoxin-type" evidence="10">
    <location>
        <begin position="3"/>
        <end position="96"/>
    </location>
</feature>
<protein>
    <submittedName>
        <fullName evidence="12">NAD(P)H-flavin reductase</fullName>
    </submittedName>
</protein>
<evidence type="ECO:0000256" key="7">
    <source>
        <dbReference type="ARBA" id="ARBA00023125"/>
    </source>
</evidence>
<dbReference type="Pfam" id="PF00111">
    <property type="entry name" value="Fer2"/>
    <property type="match status" value="1"/>
</dbReference>
<dbReference type="CDD" id="cd06209">
    <property type="entry name" value="BenDO_FAD_NAD"/>
    <property type="match status" value="1"/>
</dbReference>
<dbReference type="InterPro" id="IPR001433">
    <property type="entry name" value="OxRdtase_FAD/NAD-bd"/>
</dbReference>
<dbReference type="InterPro" id="IPR006058">
    <property type="entry name" value="2Fe2S_fd_BS"/>
</dbReference>
<dbReference type="InterPro" id="IPR047686">
    <property type="entry name" value="BenD"/>
</dbReference>
<dbReference type="Pfam" id="PF00106">
    <property type="entry name" value="adh_short"/>
    <property type="match status" value="1"/>
</dbReference>
<sequence>MAFQVALSFEDGVTRFIKCEPDQTVADASYRQRINIPLDCRDGACGTCKAFCESGDYDGGTYIDDALSPDEASRGYVLPCSMKPRSDLVLQIASTSAVAKTQAATYSATLTGLDRLSPTTFALTLETPDRDKLAFLPGQYVNIEVPGTGQTRSYSFSNAPDDKELTFLVKLTPGGLMSDYLTERAAPGDELRFTGPNGSFFLRETERPVLLLAGGTGLAPILSILRAMRACGSSRPAHLVYGVSTDDDLVELDTLASLAAEVEGLTWDYCVADPDSSAPNKGYVTSLIREEHLHGGDVAVYLCGPPPMVEAVRKHFTDAGVQPTGFYYEKFALAAPAGEATAGANAAGRGQTPGATAPAGAAASGVAAPGIAAPGVAALGAAAPGVAALGAAAPGTAASGAAAPGVGASGVAASGVAALGAAAPGNAESGAAAPGVAAPGVAASGAAAPGTAASGTATPGAAVPGTAAPGAAAPGAAAPGAAAPVATAPARAAAVQTPASPAPGAPAAPGSASPSPERAGASRTVAGQAIFPPAELAPLRGGPARAAAEEAATARTIAGQPIWPAGGGAGALDAGEPLGPTASRAIAGQEMLPRAEIAPLTEPPLTEPGRYEIGEEHPSVHESDAVFEARQALELGAVEITIGRLSSQQLAGYRLLAEATLPYVDGDRFLDAAAYTETNAAFHDYLFTLTGNEHLLQAYHALGVKGHMTETLRDATWCHPRCAQDHLDIVAAFEAGDRTSARRLVAEHAERSKTTMRRAMDDKKAARRPRFISPGRFDGKVVVVTGAAQGIGERVARRISAEGGTVVLADRADLVTEVADELTGEALPVLADLETWAGAQAVAEAALARYGRIDVLVNNVGGAIWFKPFTEFTPDQIDAEIRRSLMTTLYSCRAALPSMAARGRGVIVNVSSAATRGIHRIPYSAAKGGINAITASLALEYADAGIRVVATAPGGTEAPPRRISRGGSALETEQERAWFQAHIDQTVNSSLMKRYGTLDEQAAAITFLASDEASYITGTVLPVAGGDLG</sequence>
<dbReference type="PROSITE" id="PS51085">
    <property type="entry name" value="2FE2S_FER_2"/>
    <property type="match status" value="1"/>
</dbReference>
<feature type="region of interest" description="Disordered" evidence="9">
    <location>
        <begin position="494"/>
        <end position="523"/>
    </location>
</feature>
<dbReference type="InterPro" id="IPR017927">
    <property type="entry name" value="FAD-bd_FR_type"/>
</dbReference>
<dbReference type="NCBIfam" id="NF040810">
    <property type="entry name" value="BenC"/>
    <property type="match status" value="1"/>
</dbReference>
<comment type="cofactor">
    <cofactor evidence="1">
        <name>FAD</name>
        <dbReference type="ChEBI" id="CHEBI:57692"/>
    </cofactor>
</comment>
<evidence type="ECO:0000313" key="12">
    <source>
        <dbReference type="EMBL" id="ROS38871.1"/>
    </source>
</evidence>
<dbReference type="InterPro" id="IPR011711">
    <property type="entry name" value="GntR_C"/>
</dbReference>
<dbReference type="NCBIfam" id="NF040811">
    <property type="entry name" value="BenD"/>
    <property type="match status" value="1"/>
</dbReference>
<dbReference type="PANTHER" id="PTHR47354">
    <property type="entry name" value="NADH OXIDOREDUCTASE HCR"/>
    <property type="match status" value="1"/>
</dbReference>
<evidence type="ECO:0000256" key="9">
    <source>
        <dbReference type="SAM" id="MobiDB-lite"/>
    </source>
</evidence>
<keyword evidence="8" id="KW-0804">Transcription</keyword>
<evidence type="ECO:0000256" key="2">
    <source>
        <dbReference type="ARBA" id="ARBA00006484"/>
    </source>
</evidence>
<dbReference type="InterPro" id="IPR017938">
    <property type="entry name" value="Riboflavin_synthase-like_b-brl"/>
</dbReference>
<evidence type="ECO:0000256" key="1">
    <source>
        <dbReference type="ARBA" id="ARBA00001974"/>
    </source>
</evidence>
<dbReference type="Gene3D" id="3.10.20.30">
    <property type="match status" value="1"/>
</dbReference>
<dbReference type="InterPro" id="IPR050415">
    <property type="entry name" value="MRET"/>
</dbReference>
<gene>
    <name evidence="12" type="ORF">EDD35_1159</name>
</gene>